<keyword evidence="1" id="KW-1185">Reference proteome</keyword>
<organism evidence="1 2">
    <name type="scientific">Aplysia californica</name>
    <name type="common">California sea hare</name>
    <dbReference type="NCBI Taxonomy" id="6500"/>
    <lineage>
        <taxon>Eukaryota</taxon>
        <taxon>Metazoa</taxon>
        <taxon>Spiralia</taxon>
        <taxon>Lophotrochozoa</taxon>
        <taxon>Mollusca</taxon>
        <taxon>Gastropoda</taxon>
        <taxon>Heterobranchia</taxon>
        <taxon>Euthyneura</taxon>
        <taxon>Tectipleura</taxon>
        <taxon>Aplysiida</taxon>
        <taxon>Aplysioidea</taxon>
        <taxon>Aplysiidae</taxon>
        <taxon>Aplysia</taxon>
    </lineage>
</organism>
<evidence type="ECO:0000313" key="2">
    <source>
        <dbReference type="RefSeq" id="XP_035826087.1"/>
    </source>
</evidence>
<name>A0ABM1VUJ5_APLCA</name>
<evidence type="ECO:0000313" key="1">
    <source>
        <dbReference type="Proteomes" id="UP000694888"/>
    </source>
</evidence>
<accession>A0ABM1VUJ5</accession>
<evidence type="ECO:0000313" key="3">
    <source>
        <dbReference type="RefSeq" id="XP_035826088.1"/>
    </source>
</evidence>
<gene>
    <name evidence="2 3" type="primary">LOC101852026</name>
</gene>
<reference evidence="2 3" key="1">
    <citation type="submission" date="2025-05" db="UniProtKB">
        <authorList>
            <consortium name="RefSeq"/>
        </authorList>
    </citation>
    <scope>IDENTIFICATION</scope>
</reference>
<dbReference type="RefSeq" id="XP_035826087.1">
    <property type="nucleotide sequence ID" value="XM_035970194.1"/>
</dbReference>
<protein>
    <submittedName>
        <fullName evidence="2 3">Uncharacterized protein LOC101852026 isoform X2</fullName>
    </submittedName>
</protein>
<dbReference type="RefSeq" id="XP_035826088.1">
    <property type="nucleotide sequence ID" value="XM_035970195.1"/>
</dbReference>
<dbReference type="Proteomes" id="UP000694888">
    <property type="component" value="Unplaced"/>
</dbReference>
<sequence>MEICQWFEPKGINSSKLCHTIKLYNSPYDLRSSPYNNRRKLYSSHKGLCNFPSTYALLSTQVFPSFLSIISNSLLLPDSPQQHHFDKCNNSSLWLSISSVYSHSSSNRHSHLNSSRFSSSYFHDNTCSSNSSYRSPRFSPNSLNSNCSSPEGSNSYYSPELYICWHSNRLNSNGLKVCEYLCTFATPALRSHGHWPLPCQKSGQLRQRTQHLLSQLLIQAPTCQPLWRIMVSATCGPPTWRKS</sequence>
<dbReference type="GeneID" id="101852026"/>
<proteinExistence type="predicted"/>